<keyword evidence="5" id="KW-1185">Reference proteome</keyword>
<organism evidence="4 5">
    <name type="scientific">Fusicatenibacter saccharivorans</name>
    <dbReference type="NCBI Taxonomy" id="1150298"/>
    <lineage>
        <taxon>Bacteria</taxon>
        <taxon>Bacillati</taxon>
        <taxon>Bacillota</taxon>
        <taxon>Clostridia</taxon>
        <taxon>Lachnospirales</taxon>
        <taxon>Lachnospiraceae</taxon>
        <taxon>Fusicatenibacter</taxon>
    </lineage>
</organism>
<dbReference type="SUPFAM" id="SSF53448">
    <property type="entry name" value="Nucleotide-diphospho-sugar transferases"/>
    <property type="match status" value="1"/>
</dbReference>
<feature type="domain" description="Glycosyltransferase 2-like" evidence="3">
    <location>
        <begin position="8"/>
        <end position="166"/>
    </location>
</feature>
<dbReference type="EMBL" id="JAAITQ010000002">
    <property type="protein sequence ID" value="NSE15078.1"/>
    <property type="molecule type" value="Genomic_DNA"/>
</dbReference>
<comment type="caution">
    <text evidence="4">The sequence shown here is derived from an EMBL/GenBank/DDBJ whole genome shotgun (WGS) entry which is preliminary data.</text>
</comment>
<protein>
    <submittedName>
        <fullName evidence="4">Glycosyltransferase family 2 protein</fullName>
    </submittedName>
</protein>
<dbReference type="CDD" id="cd00761">
    <property type="entry name" value="Glyco_tranf_GTA_type"/>
    <property type="match status" value="1"/>
</dbReference>
<dbReference type="InterPro" id="IPR001173">
    <property type="entry name" value="Glyco_trans_2-like"/>
</dbReference>
<name>A0ABX2GBG2_9FIRM</name>
<dbReference type="Proteomes" id="UP000768180">
    <property type="component" value="Unassembled WGS sequence"/>
</dbReference>
<evidence type="ECO:0000256" key="2">
    <source>
        <dbReference type="ARBA" id="ARBA00022679"/>
    </source>
</evidence>
<accession>A0ABX2GBG2</accession>
<gene>
    <name evidence="4" type="ORF">G5B05_01305</name>
</gene>
<sequence>MNYCPKFTVIIPVYNVAAYLAKCIDSVLKQEFKQYEVILIDDGSTDESGTICDKFAEQDKRIVVIHQKNKGLSAARNIGIENAKGEYILFLDSDDYWHDSSALNIIYSRLNVSNADILSFNYMKFCDDVFEKPYFKQDTNMPLDKLEKNSLEYQVDHDLWIACAWNKVIKRELFYQGKLYFNLGITSEDIDWCLRLALYAEKFDFIANVIVCYRQRKTSISNSITVQKMDMLIDNIEVCLSLLEKEQKIRKIDILKPYIGYQYGTAIYSMSFITNKKEYNRIMKRLNQNKDVLRWSKNRKVQMLQLVDYIGGNKLLVFLLRIKNRLNKLQ</sequence>
<dbReference type="RefSeq" id="WP_158568346.1">
    <property type="nucleotide sequence ID" value="NZ_JAAITQ010000002.1"/>
</dbReference>
<dbReference type="Pfam" id="PF00535">
    <property type="entry name" value="Glycos_transf_2"/>
    <property type="match status" value="1"/>
</dbReference>
<dbReference type="PANTHER" id="PTHR22916:SF51">
    <property type="entry name" value="GLYCOSYLTRANSFERASE EPSH-RELATED"/>
    <property type="match status" value="1"/>
</dbReference>
<evidence type="ECO:0000313" key="4">
    <source>
        <dbReference type="EMBL" id="NSE15078.1"/>
    </source>
</evidence>
<dbReference type="Gene3D" id="3.90.550.10">
    <property type="entry name" value="Spore Coat Polysaccharide Biosynthesis Protein SpsA, Chain A"/>
    <property type="match status" value="1"/>
</dbReference>
<keyword evidence="2" id="KW-0808">Transferase</keyword>
<dbReference type="PANTHER" id="PTHR22916">
    <property type="entry name" value="GLYCOSYLTRANSFERASE"/>
    <property type="match status" value="1"/>
</dbReference>
<proteinExistence type="predicted"/>
<evidence type="ECO:0000259" key="3">
    <source>
        <dbReference type="Pfam" id="PF00535"/>
    </source>
</evidence>
<reference evidence="4 5" key="1">
    <citation type="journal article" date="2020" name="Cell Host Microbe">
        <title>Functional and Genomic Variation between Human-Derived Isolates of Lachnospiraceae Reveals Inter- and Intra-Species Diversity.</title>
        <authorList>
            <person name="Sorbara M.T."/>
            <person name="Littmann E.R."/>
            <person name="Fontana E."/>
            <person name="Moody T.U."/>
            <person name="Kohout C.E."/>
            <person name="Gjonbalaj M."/>
            <person name="Eaton V."/>
            <person name="Seok R."/>
            <person name="Leiner I.M."/>
            <person name="Pamer E.G."/>
        </authorList>
    </citation>
    <scope>NUCLEOTIDE SEQUENCE [LARGE SCALE GENOMIC DNA]</scope>
    <source>
        <strain evidence="4 5">MSK.14.54</strain>
    </source>
</reference>
<keyword evidence="1" id="KW-0328">Glycosyltransferase</keyword>
<evidence type="ECO:0000313" key="5">
    <source>
        <dbReference type="Proteomes" id="UP000768180"/>
    </source>
</evidence>
<dbReference type="InterPro" id="IPR029044">
    <property type="entry name" value="Nucleotide-diphossugar_trans"/>
</dbReference>
<evidence type="ECO:0000256" key="1">
    <source>
        <dbReference type="ARBA" id="ARBA00022676"/>
    </source>
</evidence>